<dbReference type="Gene3D" id="3.40.50.720">
    <property type="entry name" value="NAD(P)-binding Rossmann-like Domain"/>
    <property type="match status" value="1"/>
</dbReference>
<name>A0A816YD76_9BILA</name>
<comment type="similarity">
    <text evidence="1">Belongs to the NmrA-type oxidoreductase family.</text>
</comment>
<sequence length="278" mass="31702">IRGLTRDATSEKAQAVKQLSDNIEMVSCDIGKPEDVQRAFKDSWTVFAVTDFWAQPHQPEVEIQQGQAMSDAAATLQIPYFIFSTLEDTMKLSGGKYDVPHFAQKAKIRDYIKEKHPKLKTIYVEPGFYMQNWLSTLKPQKSADGTFIFALPIDEKTTLHMVDIEDTGPIITAILDDPEKYVGQDICMCGEAIQFSDVAKVFTKVTGVPASVKKLTEAEYRLGMQFAPKFIQDEFLAMFQWFQEYGYYGKDKDWTTGKQLTGLNTFERWLKQNGWKGQ</sequence>
<evidence type="ECO:0000256" key="1">
    <source>
        <dbReference type="ARBA" id="ARBA00006328"/>
    </source>
</evidence>
<dbReference type="SUPFAM" id="SSF51735">
    <property type="entry name" value="NAD(P)-binding Rossmann-fold domains"/>
    <property type="match status" value="1"/>
</dbReference>
<evidence type="ECO:0000313" key="6">
    <source>
        <dbReference type="Proteomes" id="UP000663824"/>
    </source>
</evidence>
<dbReference type="InterPro" id="IPR051164">
    <property type="entry name" value="NmrA-like_oxidored"/>
</dbReference>
<evidence type="ECO:0000313" key="5">
    <source>
        <dbReference type="EMBL" id="CAF2157767.1"/>
    </source>
</evidence>
<reference evidence="5" key="1">
    <citation type="submission" date="2021-02" db="EMBL/GenBank/DDBJ databases">
        <authorList>
            <person name="Nowell W R."/>
        </authorList>
    </citation>
    <scope>NUCLEOTIDE SEQUENCE</scope>
</reference>
<feature type="domain" description="NmrA-like" evidence="4">
    <location>
        <begin position="1"/>
        <end position="270"/>
    </location>
</feature>
<dbReference type="Proteomes" id="UP000663824">
    <property type="component" value="Unassembled WGS sequence"/>
</dbReference>
<feature type="non-terminal residue" evidence="5">
    <location>
        <position position="1"/>
    </location>
</feature>
<accession>A0A816YD76</accession>
<dbReference type="Gene3D" id="3.90.25.10">
    <property type="entry name" value="UDP-galactose 4-epimerase, domain 1"/>
    <property type="match status" value="1"/>
</dbReference>
<keyword evidence="2" id="KW-0521">NADP</keyword>
<dbReference type="CDD" id="cd05251">
    <property type="entry name" value="NmrA_like_SDR_a"/>
    <property type="match status" value="1"/>
</dbReference>
<gene>
    <name evidence="5" type="ORF">MBJ925_LOCUS32608</name>
</gene>
<evidence type="ECO:0000256" key="3">
    <source>
        <dbReference type="ARBA" id="ARBA00040296"/>
    </source>
</evidence>
<comment type="caution">
    <text evidence="5">The sequence shown here is derived from an EMBL/GenBank/DDBJ whole genome shotgun (WGS) entry which is preliminary data.</text>
</comment>
<dbReference type="InterPro" id="IPR036291">
    <property type="entry name" value="NAD(P)-bd_dom_sf"/>
</dbReference>
<dbReference type="EMBL" id="CAJNRE010017845">
    <property type="protein sequence ID" value="CAF2157767.1"/>
    <property type="molecule type" value="Genomic_DNA"/>
</dbReference>
<proteinExistence type="inferred from homology"/>
<organism evidence="5 6">
    <name type="scientific">Rotaria magnacalcarata</name>
    <dbReference type="NCBI Taxonomy" id="392030"/>
    <lineage>
        <taxon>Eukaryota</taxon>
        <taxon>Metazoa</taxon>
        <taxon>Spiralia</taxon>
        <taxon>Gnathifera</taxon>
        <taxon>Rotifera</taxon>
        <taxon>Eurotatoria</taxon>
        <taxon>Bdelloidea</taxon>
        <taxon>Philodinida</taxon>
        <taxon>Philodinidae</taxon>
        <taxon>Rotaria</taxon>
    </lineage>
</organism>
<protein>
    <recommendedName>
        <fullName evidence="3">NmrA-like family domain-containing protein 1</fullName>
    </recommendedName>
</protein>
<dbReference type="PANTHER" id="PTHR42748">
    <property type="entry name" value="NITROGEN METABOLITE REPRESSION PROTEIN NMRA FAMILY MEMBER"/>
    <property type="match status" value="1"/>
</dbReference>
<dbReference type="GO" id="GO:0005634">
    <property type="term" value="C:nucleus"/>
    <property type="evidence" value="ECO:0007669"/>
    <property type="project" value="TreeGrafter"/>
</dbReference>
<evidence type="ECO:0000256" key="2">
    <source>
        <dbReference type="ARBA" id="ARBA00022857"/>
    </source>
</evidence>
<evidence type="ECO:0000259" key="4">
    <source>
        <dbReference type="Pfam" id="PF05368"/>
    </source>
</evidence>
<dbReference type="PANTHER" id="PTHR42748:SF7">
    <property type="entry name" value="NMRA LIKE REDOX SENSOR 1-RELATED"/>
    <property type="match status" value="1"/>
</dbReference>
<dbReference type="AlphaFoldDB" id="A0A816YD76"/>
<dbReference type="Pfam" id="PF05368">
    <property type="entry name" value="NmrA"/>
    <property type="match status" value="1"/>
</dbReference>
<dbReference type="InterPro" id="IPR008030">
    <property type="entry name" value="NmrA-like"/>
</dbReference>